<protein>
    <submittedName>
        <fullName evidence="2">Uncharacterized protein</fullName>
    </submittedName>
</protein>
<keyword evidence="3" id="KW-1185">Reference proteome</keyword>
<accession>A0A0C9YNP5</accession>
<evidence type="ECO:0000313" key="3">
    <source>
        <dbReference type="Proteomes" id="UP000054477"/>
    </source>
</evidence>
<proteinExistence type="predicted"/>
<dbReference type="HOGENOM" id="CLU_933740_0_0_1"/>
<dbReference type="AlphaFoldDB" id="A0A0C9YNP5"/>
<feature type="region of interest" description="Disordered" evidence="1">
    <location>
        <begin position="192"/>
        <end position="211"/>
    </location>
</feature>
<evidence type="ECO:0000256" key="1">
    <source>
        <dbReference type="SAM" id="MobiDB-lite"/>
    </source>
</evidence>
<organism evidence="2 3">
    <name type="scientific">Laccaria amethystina LaAM-08-1</name>
    <dbReference type="NCBI Taxonomy" id="1095629"/>
    <lineage>
        <taxon>Eukaryota</taxon>
        <taxon>Fungi</taxon>
        <taxon>Dikarya</taxon>
        <taxon>Basidiomycota</taxon>
        <taxon>Agaricomycotina</taxon>
        <taxon>Agaricomycetes</taxon>
        <taxon>Agaricomycetidae</taxon>
        <taxon>Agaricales</taxon>
        <taxon>Agaricineae</taxon>
        <taxon>Hydnangiaceae</taxon>
        <taxon>Laccaria</taxon>
    </lineage>
</organism>
<dbReference type="EMBL" id="KN838538">
    <property type="protein sequence ID" value="KIK09618.1"/>
    <property type="molecule type" value="Genomic_DNA"/>
</dbReference>
<reference evidence="3" key="2">
    <citation type="submission" date="2015-01" db="EMBL/GenBank/DDBJ databases">
        <title>Evolutionary Origins and Diversification of the Mycorrhizal Mutualists.</title>
        <authorList>
            <consortium name="DOE Joint Genome Institute"/>
            <consortium name="Mycorrhizal Genomics Consortium"/>
            <person name="Kohler A."/>
            <person name="Kuo A."/>
            <person name="Nagy L.G."/>
            <person name="Floudas D."/>
            <person name="Copeland A."/>
            <person name="Barry K.W."/>
            <person name="Cichocki N."/>
            <person name="Veneault-Fourrey C."/>
            <person name="LaButti K."/>
            <person name="Lindquist E.A."/>
            <person name="Lipzen A."/>
            <person name="Lundell T."/>
            <person name="Morin E."/>
            <person name="Murat C."/>
            <person name="Riley R."/>
            <person name="Ohm R."/>
            <person name="Sun H."/>
            <person name="Tunlid A."/>
            <person name="Henrissat B."/>
            <person name="Grigoriev I.V."/>
            <person name="Hibbett D.S."/>
            <person name="Martin F."/>
        </authorList>
    </citation>
    <scope>NUCLEOTIDE SEQUENCE [LARGE SCALE GENOMIC DNA]</scope>
    <source>
        <strain evidence="3">LaAM-08-1</strain>
    </source>
</reference>
<reference evidence="2 3" key="1">
    <citation type="submission" date="2014-04" db="EMBL/GenBank/DDBJ databases">
        <authorList>
            <consortium name="DOE Joint Genome Institute"/>
            <person name="Kuo A."/>
            <person name="Kohler A."/>
            <person name="Nagy L.G."/>
            <person name="Floudas D."/>
            <person name="Copeland A."/>
            <person name="Barry K.W."/>
            <person name="Cichocki N."/>
            <person name="Veneault-Fourrey C."/>
            <person name="LaButti K."/>
            <person name="Lindquist E.A."/>
            <person name="Lipzen A."/>
            <person name="Lundell T."/>
            <person name="Morin E."/>
            <person name="Murat C."/>
            <person name="Sun H."/>
            <person name="Tunlid A."/>
            <person name="Henrissat B."/>
            <person name="Grigoriev I.V."/>
            <person name="Hibbett D.S."/>
            <person name="Martin F."/>
            <person name="Nordberg H.P."/>
            <person name="Cantor M.N."/>
            <person name="Hua S.X."/>
        </authorList>
    </citation>
    <scope>NUCLEOTIDE SEQUENCE [LARGE SCALE GENOMIC DNA]</scope>
    <source>
        <strain evidence="2 3">LaAM-08-1</strain>
    </source>
</reference>
<sequence length="299" mass="33607">NNTLGQSMQPAYHLGPSVSLDCGAPPFVLGECILVRIPDPIQVEGYVENEASFIGTNLPPMSTGSGCQHFAFVRELHLQLDGSLVVEVYPVLSFTNTGGALATYNRMNDATTKAALLPLLPLLSQHPTPDAFGEPLDFGNWSTTRDSFLHVFPRRFTMTTKRLFKRMDPPLIMPCSVFFHIVSYQEYLLPTTNTENNGDQSHPPPDLPILEDVDEDAEDADATTQDELMMLAYDHLVFESPLRRYMQEKEKEKEQIQNERMARLAHWREDIAIQPTCWDPGMVLTVPYNSTSESCTQNV</sequence>
<evidence type="ECO:0000313" key="2">
    <source>
        <dbReference type="EMBL" id="KIK09618.1"/>
    </source>
</evidence>
<dbReference type="Proteomes" id="UP000054477">
    <property type="component" value="Unassembled WGS sequence"/>
</dbReference>
<feature type="non-terminal residue" evidence="2">
    <location>
        <position position="1"/>
    </location>
</feature>
<gene>
    <name evidence="2" type="ORF">K443DRAFT_82443</name>
</gene>
<dbReference type="OrthoDB" id="3048706at2759"/>
<name>A0A0C9YNP5_9AGAR</name>